<proteinExistence type="predicted"/>
<gene>
    <name evidence="1" type="ORF">SCLCIDRAFT_24007</name>
</gene>
<name>A0A0C3DSG3_9AGAM</name>
<reference evidence="2" key="2">
    <citation type="submission" date="2015-01" db="EMBL/GenBank/DDBJ databases">
        <title>Evolutionary Origins and Diversification of the Mycorrhizal Mutualists.</title>
        <authorList>
            <consortium name="DOE Joint Genome Institute"/>
            <consortium name="Mycorrhizal Genomics Consortium"/>
            <person name="Kohler A."/>
            <person name="Kuo A."/>
            <person name="Nagy L.G."/>
            <person name="Floudas D."/>
            <person name="Copeland A."/>
            <person name="Barry K.W."/>
            <person name="Cichocki N."/>
            <person name="Veneault-Fourrey C."/>
            <person name="LaButti K."/>
            <person name="Lindquist E.A."/>
            <person name="Lipzen A."/>
            <person name="Lundell T."/>
            <person name="Morin E."/>
            <person name="Murat C."/>
            <person name="Riley R."/>
            <person name="Ohm R."/>
            <person name="Sun H."/>
            <person name="Tunlid A."/>
            <person name="Henrissat B."/>
            <person name="Grigoriev I.V."/>
            <person name="Hibbett D.S."/>
            <person name="Martin F."/>
        </authorList>
    </citation>
    <scope>NUCLEOTIDE SEQUENCE [LARGE SCALE GENOMIC DNA]</scope>
    <source>
        <strain evidence="2">Foug A</strain>
    </source>
</reference>
<organism evidence="1 2">
    <name type="scientific">Scleroderma citrinum Foug A</name>
    <dbReference type="NCBI Taxonomy" id="1036808"/>
    <lineage>
        <taxon>Eukaryota</taxon>
        <taxon>Fungi</taxon>
        <taxon>Dikarya</taxon>
        <taxon>Basidiomycota</taxon>
        <taxon>Agaricomycotina</taxon>
        <taxon>Agaricomycetes</taxon>
        <taxon>Agaricomycetidae</taxon>
        <taxon>Boletales</taxon>
        <taxon>Sclerodermatineae</taxon>
        <taxon>Sclerodermataceae</taxon>
        <taxon>Scleroderma</taxon>
    </lineage>
</organism>
<dbReference type="AlphaFoldDB" id="A0A0C3DSG3"/>
<sequence>MSTDESNDSISTIWSVSGWLHGAAMSQPSRYSLDSIASMAGSNDLQATFWVVWEWLCNALVF</sequence>
<protein>
    <submittedName>
        <fullName evidence="1">Uncharacterized protein</fullName>
    </submittedName>
</protein>
<reference evidence="1 2" key="1">
    <citation type="submission" date="2014-04" db="EMBL/GenBank/DDBJ databases">
        <authorList>
            <consortium name="DOE Joint Genome Institute"/>
            <person name="Kuo A."/>
            <person name="Kohler A."/>
            <person name="Nagy L.G."/>
            <person name="Floudas D."/>
            <person name="Copeland A."/>
            <person name="Barry K.W."/>
            <person name="Cichocki N."/>
            <person name="Veneault-Fourrey C."/>
            <person name="LaButti K."/>
            <person name="Lindquist E.A."/>
            <person name="Lipzen A."/>
            <person name="Lundell T."/>
            <person name="Morin E."/>
            <person name="Murat C."/>
            <person name="Sun H."/>
            <person name="Tunlid A."/>
            <person name="Henrissat B."/>
            <person name="Grigoriev I.V."/>
            <person name="Hibbett D.S."/>
            <person name="Martin F."/>
            <person name="Nordberg H.P."/>
            <person name="Cantor M.N."/>
            <person name="Hua S.X."/>
        </authorList>
    </citation>
    <scope>NUCLEOTIDE SEQUENCE [LARGE SCALE GENOMIC DNA]</scope>
    <source>
        <strain evidence="1 2">Foug A</strain>
    </source>
</reference>
<dbReference type="Proteomes" id="UP000053989">
    <property type="component" value="Unassembled WGS sequence"/>
</dbReference>
<dbReference type="HOGENOM" id="CLU_2905487_0_0_1"/>
<dbReference type="InParanoid" id="A0A0C3DSG3"/>
<dbReference type="EMBL" id="KN822033">
    <property type="protein sequence ID" value="KIM63570.1"/>
    <property type="molecule type" value="Genomic_DNA"/>
</dbReference>
<accession>A0A0C3DSG3</accession>
<evidence type="ECO:0000313" key="2">
    <source>
        <dbReference type="Proteomes" id="UP000053989"/>
    </source>
</evidence>
<keyword evidence="2" id="KW-1185">Reference proteome</keyword>
<evidence type="ECO:0000313" key="1">
    <source>
        <dbReference type="EMBL" id="KIM63570.1"/>
    </source>
</evidence>